<protein>
    <recommendedName>
        <fullName evidence="3">Alginate export domain-containing protein</fullName>
    </recommendedName>
</protein>
<evidence type="ECO:0008006" key="3">
    <source>
        <dbReference type="Google" id="ProtNLM"/>
    </source>
</evidence>
<dbReference type="STRING" id="28885.EI16_07630"/>
<dbReference type="EMBL" id="JMIU01000001">
    <property type="protein sequence ID" value="KDN96151.1"/>
    <property type="molecule type" value="Genomic_DNA"/>
</dbReference>
<proteinExistence type="predicted"/>
<comment type="caution">
    <text evidence="1">The sequence shown here is derived from an EMBL/GenBank/DDBJ whole genome shotgun (WGS) entry which is preliminary data.</text>
</comment>
<evidence type="ECO:0000313" key="1">
    <source>
        <dbReference type="EMBL" id="KDN96151.1"/>
    </source>
</evidence>
<name>A0A067A0M7_HYDMR</name>
<keyword evidence="2" id="KW-1185">Reference proteome</keyword>
<organism evidence="1 2">
    <name type="scientific">Hydrogenovibrio marinus</name>
    <dbReference type="NCBI Taxonomy" id="28885"/>
    <lineage>
        <taxon>Bacteria</taxon>
        <taxon>Pseudomonadati</taxon>
        <taxon>Pseudomonadota</taxon>
        <taxon>Gammaproteobacteria</taxon>
        <taxon>Thiotrichales</taxon>
        <taxon>Piscirickettsiaceae</taxon>
        <taxon>Hydrogenovibrio</taxon>
    </lineage>
</organism>
<reference evidence="1 2" key="1">
    <citation type="submission" date="2014-04" db="EMBL/GenBank/DDBJ databases">
        <title>Draft genome sequence of Hydrogenovibrio marinus MH-110, a model organism for aerobic H2 metabolism.</title>
        <authorList>
            <person name="Cha H.J."/>
            <person name="Jo B.H."/>
            <person name="Hwang B.H."/>
        </authorList>
    </citation>
    <scope>NUCLEOTIDE SEQUENCE [LARGE SCALE GENOMIC DNA]</scope>
    <source>
        <strain evidence="1 2">MH-110</strain>
    </source>
</reference>
<sequence length="303" mass="35551">MNSTFNYLDKIQGWLGGYVEDLGESADAFFGSDEDFDRTQGSRLDIMTPLTFHANGKVDTRVKFRAKVALPRTNKRWNMIVQSAENSIQDYSNSSSDANISGTTSASATANNDTATAVGLRYMLEVKDYTSSFIGFGWNFRGISPDPYARIKGTYKWQLSDKIYSRMVQDLFWESYDGVGLTSKQTFDYQFNQENLFRSETQGTWWDKEQFYELHQTFYFYQTMNVHRAVAYHVGWDWDTKSVGPHLTSYHVGFNWRERIYKKWLFFEIQPRVDFSQDTDFRQADPNITFMLEAQFYDRKFEK</sequence>
<accession>A0A067A0M7</accession>
<evidence type="ECO:0000313" key="2">
    <source>
        <dbReference type="Proteomes" id="UP000027341"/>
    </source>
</evidence>
<dbReference type="AlphaFoldDB" id="A0A067A0M7"/>
<dbReference type="Proteomes" id="UP000027341">
    <property type="component" value="Unassembled WGS sequence"/>
</dbReference>
<gene>
    <name evidence="1" type="ORF">EI16_07630</name>
</gene>